<dbReference type="InterPro" id="IPR025196">
    <property type="entry name" value="DUF4126"/>
</dbReference>
<keyword evidence="1" id="KW-0472">Membrane</keyword>
<accession>A0A2I1KR94</accession>
<dbReference type="EMBL" id="PKHA01000011">
    <property type="protein sequence ID" value="PKY98140.1"/>
    <property type="molecule type" value="Genomic_DNA"/>
</dbReference>
<sequence>MHPARYDLLSARARISQGTGPSFCLWISRASGVLSGTVCETLEARGSRASPNLAQEPSVDAMTAMLMSIGTGTASGLRPYLTVLVMSVAGLAVPDSTGGFLHQVDAAIPPAIANPWVAVICLVLALGDGGLDKVIGVNLPLEGINQVLRPVFGVLVGVGLGSQVNAGTMVVAGLLGGATALPVSLGKGAATAGSTALAPSATLQVLRSIGEDIGAVVLAVLAIVAPLLAAVLALVVVVMAVKVVVMVRRALRRRRGSGAV</sequence>
<protein>
    <submittedName>
        <fullName evidence="3">DUF4126 domain-containing protein</fullName>
    </submittedName>
</protein>
<gene>
    <name evidence="3" type="ORF">CYJ26_09420</name>
</gene>
<feature type="domain" description="DUF4126" evidence="2">
    <location>
        <begin position="66"/>
        <end position="244"/>
    </location>
</feature>
<dbReference type="Pfam" id="PF13548">
    <property type="entry name" value="DUF4126"/>
    <property type="match status" value="1"/>
</dbReference>
<reference evidence="3 4" key="1">
    <citation type="submission" date="2017-12" db="EMBL/GenBank/DDBJ databases">
        <title>Phylogenetic diversity of female urinary microbiome.</title>
        <authorList>
            <person name="Thomas-White K."/>
            <person name="Wolfe A.J."/>
        </authorList>
    </citation>
    <scope>NUCLEOTIDE SEQUENCE [LARGE SCALE GENOMIC DNA]</scope>
    <source>
        <strain evidence="3 4">UMB0319</strain>
    </source>
</reference>
<evidence type="ECO:0000313" key="3">
    <source>
        <dbReference type="EMBL" id="PKY98140.1"/>
    </source>
</evidence>
<dbReference type="Proteomes" id="UP000234778">
    <property type="component" value="Unassembled WGS sequence"/>
</dbReference>
<evidence type="ECO:0000259" key="2">
    <source>
        <dbReference type="Pfam" id="PF13548"/>
    </source>
</evidence>
<feature type="transmembrane region" description="Helical" evidence="1">
    <location>
        <begin position="213"/>
        <end position="245"/>
    </location>
</feature>
<comment type="caution">
    <text evidence="3">The sequence shown here is derived from an EMBL/GenBank/DDBJ whole genome shotgun (WGS) entry which is preliminary data.</text>
</comment>
<evidence type="ECO:0000256" key="1">
    <source>
        <dbReference type="SAM" id="Phobius"/>
    </source>
</evidence>
<name>A0A2I1KR94_9ACTO</name>
<dbReference type="AlphaFoldDB" id="A0A2I1KR94"/>
<evidence type="ECO:0000313" key="4">
    <source>
        <dbReference type="Proteomes" id="UP000234778"/>
    </source>
</evidence>
<proteinExistence type="predicted"/>
<organism evidence="3 4">
    <name type="scientific">Actinomyces urogenitalis</name>
    <dbReference type="NCBI Taxonomy" id="103621"/>
    <lineage>
        <taxon>Bacteria</taxon>
        <taxon>Bacillati</taxon>
        <taxon>Actinomycetota</taxon>
        <taxon>Actinomycetes</taxon>
        <taxon>Actinomycetales</taxon>
        <taxon>Actinomycetaceae</taxon>
        <taxon>Actinomyces</taxon>
    </lineage>
</organism>
<keyword evidence="1" id="KW-1133">Transmembrane helix</keyword>
<keyword evidence="1" id="KW-0812">Transmembrane</keyword>